<feature type="region of interest" description="Disordered" evidence="2">
    <location>
        <begin position="583"/>
        <end position="602"/>
    </location>
</feature>
<dbReference type="Gene3D" id="1.10.287.1490">
    <property type="match status" value="1"/>
</dbReference>
<feature type="compositionally biased region" description="Basic and acidic residues" evidence="2">
    <location>
        <begin position="48"/>
        <end position="61"/>
    </location>
</feature>
<dbReference type="STRING" id="1081105.A0A167KRQ7"/>
<dbReference type="Proteomes" id="UP000243498">
    <property type="component" value="Unassembled WGS sequence"/>
</dbReference>
<organism evidence="3 4">
    <name type="scientific">Metarhizium rileyi (strain RCEF 4871)</name>
    <name type="common">Nomuraea rileyi</name>
    <dbReference type="NCBI Taxonomy" id="1649241"/>
    <lineage>
        <taxon>Eukaryota</taxon>
        <taxon>Fungi</taxon>
        <taxon>Dikarya</taxon>
        <taxon>Ascomycota</taxon>
        <taxon>Pezizomycotina</taxon>
        <taxon>Sordariomycetes</taxon>
        <taxon>Hypocreomycetidae</taxon>
        <taxon>Hypocreales</taxon>
        <taxon>Clavicipitaceae</taxon>
        <taxon>Metarhizium</taxon>
    </lineage>
</organism>
<evidence type="ECO:0000313" key="4">
    <source>
        <dbReference type="Proteomes" id="UP000243498"/>
    </source>
</evidence>
<dbReference type="EMBL" id="AZHC01000001">
    <property type="protein sequence ID" value="OAA52097.1"/>
    <property type="molecule type" value="Genomic_DNA"/>
</dbReference>
<sequence>MATASSFLVDRLNDAAQKTSNMSVTSSTSQTSTNYQLETLEPRPSSSWRHEHDNVSVREHGSPTPVSRTKRMPKHSASQRDDSVGSYSKQKPRAMFAGPPPPVAFSTLTSSRQLSAASYTQEQDQEPYGLVRSMGRSIAHAMFNQKSNRDKPYNLRPNIAWRALRYRQRALEADIQQLLDSQVAGLIFESQDEDVLFARRDFDVHSDAGSSTPTGNFYSTAISRSRMPRSLYTLPASTPEGNIIPVRQPANNRLLGLKSARNGLFKAMRSLVELREEETEQVDMAIAQRKYALAQLNKLDARRLGLQTELSAVDDDKEEPLGKQLQELEATFESLDHEVNMLEEKLMSLRNQRRWLKEKMDDVKGKREAGLSGYRGALKDIESELALLIRRPAFLPLEPAEFAKDGGALDQDIALSGGSEYLNLIPERRTPDMARSWWEAELDILERRGTQVDEERQALERGAAVWNHVVALVSGFESELRCVLKGNAISTAQTYAKSTENAVSEKDLIQAQLRSMDTVLRELEKAMSQAETHGWNLLICAIGAELETFKEAHIVLSSILSSSDALLDDTALTVPTTRKDFQAVDQHRNTHEDSDNDIPPDLLMSRFEETDQSDNKQQYEYRPMTLDTTGERPRSRDTENDVPLEFLAEHD</sequence>
<feature type="region of interest" description="Disordered" evidence="2">
    <location>
        <begin position="14"/>
        <end position="98"/>
    </location>
</feature>
<keyword evidence="1" id="KW-0175">Coiled coil</keyword>
<feature type="compositionally biased region" description="Low complexity" evidence="2">
    <location>
        <begin position="19"/>
        <end position="33"/>
    </location>
</feature>
<feature type="region of interest" description="Disordered" evidence="2">
    <location>
        <begin position="610"/>
        <end position="651"/>
    </location>
</feature>
<feature type="compositionally biased region" description="Basic and acidic residues" evidence="2">
    <location>
        <begin position="583"/>
        <end position="593"/>
    </location>
</feature>
<evidence type="ECO:0000256" key="1">
    <source>
        <dbReference type="SAM" id="Coils"/>
    </source>
</evidence>
<feature type="coiled-coil region" evidence="1">
    <location>
        <begin position="325"/>
        <end position="366"/>
    </location>
</feature>
<feature type="compositionally biased region" description="Basic and acidic residues" evidence="2">
    <location>
        <begin position="629"/>
        <end position="639"/>
    </location>
</feature>
<feature type="compositionally biased region" description="Basic and acidic residues" evidence="2">
    <location>
        <begin position="610"/>
        <end position="619"/>
    </location>
</feature>
<proteinExistence type="predicted"/>
<accession>A0A167KRQ7</accession>
<protein>
    <submittedName>
        <fullName evidence="3">Autophagy-related protein 28</fullName>
    </submittedName>
</protein>
<dbReference type="OMA" id="HWNLLIC"/>
<dbReference type="AlphaFoldDB" id="A0A167KRQ7"/>
<keyword evidence="4" id="KW-1185">Reference proteome</keyword>
<reference evidence="3 4" key="1">
    <citation type="journal article" date="2016" name="Genome Biol. Evol.">
        <title>Divergent and convergent evolution of fungal pathogenicity.</title>
        <authorList>
            <person name="Shang Y."/>
            <person name="Xiao G."/>
            <person name="Zheng P."/>
            <person name="Cen K."/>
            <person name="Zhan S."/>
            <person name="Wang C."/>
        </authorList>
    </citation>
    <scope>NUCLEOTIDE SEQUENCE [LARGE SCALE GENOMIC DNA]</scope>
    <source>
        <strain evidence="3 4">RCEF 4871</strain>
    </source>
</reference>
<gene>
    <name evidence="3" type="ORF">NOR_00690</name>
</gene>
<evidence type="ECO:0000256" key="2">
    <source>
        <dbReference type="SAM" id="MobiDB-lite"/>
    </source>
</evidence>
<dbReference type="OrthoDB" id="5342758at2759"/>
<comment type="caution">
    <text evidence="3">The sequence shown here is derived from an EMBL/GenBank/DDBJ whole genome shotgun (WGS) entry which is preliminary data.</text>
</comment>
<evidence type="ECO:0000313" key="3">
    <source>
        <dbReference type="EMBL" id="OAA52097.1"/>
    </source>
</evidence>
<name>A0A167KRQ7_METRR</name>